<proteinExistence type="predicted"/>
<evidence type="ECO:0000313" key="1">
    <source>
        <dbReference type="EMBL" id="MBE9610848.1"/>
    </source>
</evidence>
<accession>A0A8J7FKD6</accession>
<sequence length="138" mass="15626">MLGSDWQLARDIAAYWMGQLPPPSSLCPLFVTPEKLVSYLDQIRFRSGHALTPCVGCGEWHRWAFFKRLLERHLIHSTPGDSPILQAIQSKIDQQIASDGGREAYLRSERATDEFFANLPENTSKPKWLRNAGDTGLE</sequence>
<dbReference type="AlphaFoldDB" id="A0A8J7FKD6"/>
<evidence type="ECO:0000313" key="2">
    <source>
        <dbReference type="Proteomes" id="UP000604481"/>
    </source>
</evidence>
<name>A0A8J7FKD6_9NEIS</name>
<dbReference type="EMBL" id="JADFUA010000014">
    <property type="protein sequence ID" value="MBE9610848.1"/>
    <property type="molecule type" value="Genomic_DNA"/>
</dbReference>
<organism evidence="1 2">
    <name type="scientific">Chitinilyticum piscinae</name>
    <dbReference type="NCBI Taxonomy" id="2866724"/>
    <lineage>
        <taxon>Bacteria</taxon>
        <taxon>Pseudomonadati</taxon>
        <taxon>Pseudomonadota</taxon>
        <taxon>Betaproteobacteria</taxon>
        <taxon>Neisseriales</taxon>
        <taxon>Chitinibacteraceae</taxon>
        <taxon>Chitinilyticum</taxon>
    </lineage>
</organism>
<reference evidence="1 2" key="1">
    <citation type="submission" date="2020-10" db="EMBL/GenBank/DDBJ databases">
        <title>The genome sequence of Chitinilyticum litopenaei 4Y14.</title>
        <authorList>
            <person name="Liu Y."/>
        </authorList>
    </citation>
    <scope>NUCLEOTIDE SEQUENCE [LARGE SCALE GENOMIC DNA]</scope>
    <source>
        <strain evidence="1 2">4Y14</strain>
    </source>
</reference>
<keyword evidence="2" id="KW-1185">Reference proteome</keyword>
<dbReference type="Proteomes" id="UP000604481">
    <property type="component" value="Unassembled WGS sequence"/>
</dbReference>
<protein>
    <submittedName>
        <fullName evidence="1">Uncharacterized protein</fullName>
    </submittedName>
</protein>
<dbReference type="RefSeq" id="WP_194117395.1">
    <property type="nucleotide sequence ID" value="NZ_JADFUA010000014.1"/>
</dbReference>
<comment type="caution">
    <text evidence="1">The sequence shown here is derived from an EMBL/GenBank/DDBJ whole genome shotgun (WGS) entry which is preliminary data.</text>
</comment>
<gene>
    <name evidence="1" type="ORF">INR99_16030</name>
</gene>